<protein>
    <submittedName>
        <fullName evidence="1">Uncharacterized protein</fullName>
    </submittedName>
</protein>
<proteinExistence type="predicted"/>
<accession>A0A4C1WX41</accession>
<gene>
    <name evidence="1" type="ORF">EVAR_47179_1</name>
</gene>
<dbReference type="Proteomes" id="UP000299102">
    <property type="component" value="Unassembled WGS sequence"/>
</dbReference>
<reference evidence="1 2" key="1">
    <citation type="journal article" date="2019" name="Commun. Biol.">
        <title>The bagworm genome reveals a unique fibroin gene that provides high tensile strength.</title>
        <authorList>
            <person name="Kono N."/>
            <person name="Nakamura H."/>
            <person name="Ohtoshi R."/>
            <person name="Tomita M."/>
            <person name="Numata K."/>
            <person name="Arakawa K."/>
        </authorList>
    </citation>
    <scope>NUCLEOTIDE SEQUENCE [LARGE SCALE GENOMIC DNA]</scope>
</reference>
<organism evidence="1 2">
    <name type="scientific">Eumeta variegata</name>
    <name type="common">Bagworm moth</name>
    <name type="synonym">Eumeta japonica</name>
    <dbReference type="NCBI Taxonomy" id="151549"/>
    <lineage>
        <taxon>Eukaryota</taxon>
        <taxon>Metazoa</taxon>
        <taxon>Ecdysozoa</taxon>
        <taxon>Arthropoda</taxon>
        <taxon>Hexapoda</taxon>
        <taxon>Insecta</taxon>
        <taxon>Pterygota</taxon>
        <taxon>Neoptera</taxon>
        <taxon>Endopterygota</taxon>
        <taxon>Lepidoptera</taxon>
        <taxon>Glossata</taxon>
        <taxon>Ditrysia</taxon>
        <taxon>Tineoidea</taxon>
        <taxon>Psychidae</taxon>
        <taxon>Oiketicinae</taxon>
        <taxon>Eumeta</taxon>
    </lineage>
</organism>
<sequence length="69" mass="7724">MWFNIVMFAESRFILQEESAARRKMTAHGGRRLRPAPPTGYAKPHCGQFLFPCGFAPPAITQRPHSGPV</sequence>
<evidence type="ECO:0000313" key="1">
    <source>
        <dbReference type="EMBL" id="GBP54677.1"/>
    </source>
</evidence>
<keyword evidence="2" id="KW-1185">Reference proteome</keyword>
<name>A0A4C1WX41_EUMVA</name>
<comment type="caution">
    <text evidence="1">The sequence shown here is derived from an EMBL/GenBank/DDBJ whole genome shotgun (WGS) entry which is preliminary data.</text>
</comment>
<evidence type="ECO:0000313" key="2">
    <source>
        <dbReference type="Proteomes" id="UP000299102"/>
    </source>
</evidence>
<dbReference type="AlphaFoldDB" id="A0A4C1WX41"/>
<dbReference type="EMBL" id="BGZK01000652">
    <property type="protein sequence ID" value="GBP54677.1"/>
    <property type="molecule type" value="Genomic_DNA"/>
</dbReference>